<sequence length="665" mass="69317">MAAHLVLCAVAMCLAGGMLALLCGRSPARAAAVATLALGLAAIPGVGAAWLGLQGQAAVPVHWPWQVPGGALVLQVDALSSVFLLAIFLVAPLCALYGSAYLKAQDRRRALGVHWFFFCALTACLALVVTAAHVLMFLAAWELMSITSFFLVAHDQQKPEVRHAAWLYLLACHLGAAVVFGLLLYAAEVSGSLHFQEFYALGALEPRAAALVFLAALIGFGTKAGLAPLHVWLPEAHPAAPSHVSALMSALMVKTGLYGIVRVLTWLPAPPPWWGLLLAGIGVGGALYAIAMAALQSDVKRCLAYSTIENVGIIGLGLGLGLYASALGQPLMAALGFAGALLHVWNHALFKALLFLGAGSLLHATGTCNLNRLGGLLKAMPVTGVLLIGGSLAAAALPPLNGFFGEWLIYLGLLQAALALPGGGALPPLLLVGLLALTGALALLVFVRLIGIALLGTPRSAAAAAAHDGRGALLVAPALLLLGCLVLGLAPAGALDLLSAPVSLLCRTDVHSLPFPSHYAWPGFGGLLLMMSVVAAALVLLWLRRRRPCAADATWGCGFTRPSARMSYSAMGFAELAQNRVLPSFLRPEGAVQAPQDLFAPGQSLHLTPRDPVLARLFQPLFAFLGERCVRLRWLQQGKPAIYLAYIFLTGAALMLWSLWALGGG</sequence>
<dbReference type="RefSeq" id="WP_260747649.1">
    <property type="nucleotide sequence ID" value="NZ_CP092109.1"/>
</dbReference>
<feature type="transmembrane region" description="Helical" evidence="8">
    <location>
        <begin position="110"/>
        <end position="128"/>
    </location>
</feature>
<evidence type="ECO:0000256" key="1">
    <source>
        <dbReference type="ARBA" id="ARBA00004651"/>
    </source>
</evidence>
<organism evidence="11 12">
    <name type="scientific">Geoalkalibacter halelectricus</name>
    <dbReference type="NCBI Taxonomy" id="2847045"/>
    <lineage>
        <taxon>Bacteria</taxon>
        <taxon>Pseudomonadati</taxon>
        <taxon>Thermodesulfobacteriota</taxon>
        <taxon>Desulfuromonadia</taxon>
        <taxon>Desulfuromonadales</taxon>
        <taxon>Geoalkalibacteraceae</taxon>
        <taxon>Geoalkalibacter</taxon>
    </lineage>
</organism>
<proteinExistence type="predicted"/>
<dbReference type="InterPro" id="IPR052175">
    <property type="entry name" value="ComplexI-like_HydComp"/>
</dbReference>
<keyword evidence="9" id="KW-0732">Signal</keyword>
<evidence type="ECO:0000256" key="4">
    <source>
        <dbReference type="ARBA" id="ARBA00022989"/>
    </source>
</evidence>
<feature type="transmembrane region" description="Helical" evidence="8">
    <location>
        <begin position="302"/>
        <end position="324"/>
    </location>
</feature>
<feature type="transmembrane region" description="Helical" evidence="8">
    <location>
        <begin position="273"/>
        <end position="295"/>
    </location>
</feature>
<keyword evidence="12" id="KW-1185">Reference proteome</keyword>
<evidence type="ECO:0000256" key="3">
    <source>
        <dbReference type="ARBA" id="ARBA00022692"/>
    </source>
</evidence>
<dbReference type="Pfam" id="PF00361">
    <property type="entry name" value="Proton_antipo_M"/>
    <property type="match status" value="1"/>
</dbReference>
<protein>
    <submittedName>
        <fullName evidence="11">Hydrogenase</fullName>
    </submittedName>
</protein>
<feature type="transmembrane region" description="Helical" evidence="8">
    <location>
        <begin position="376"/>
        <end position="397"/>
    </location>
</feature>
<evidence type="ECO:0000256" key="8">
    <source>
        <dbReference type="SAM" id="Phobius"/>
    </source>
</evidence>
<accession>A0ABY5ZJR5</accession>
<feature type="transmembrane region" description="Helical" evidence="8">
    <location>
        <begin position="344"/>
        <end position="364"/>
    </location>
</feature>
<evidence type="ECO:0000256" key="5">
    <source>
        <dbReference type="ARBA" id="ARBA00023002"/>
    </source>
</evidence>
<feature type="domain" description="NADH:quinone oxidoreductase/Mrp antiporter transmembrane" evidence="10">
    <location>
        <begin position="131"/>
        <end position="416"/>
    </location>
</feature>
<feature type="transmembrane region" description="Helical" evidence="8">
    <location>
        <begin position="429"/>
        <end position="451"/>
    </location>
</feature>
<evidence type="ECO:0000259" key="10">
    <source>
        <dbReference type="Pfam" id="PF00361"/>
    </source>
</evidence>
<feature type="transmembrane region" description="Helical" evidence="8">
    <location>
        <begin position="472"/>
        <end position="495"/>
    </location>
</feature>
<dbReference type="InterPro" id="IPR001750">
    <property type="entry name" value="ND/Mrp_TM"/>
</dbReference>
<evidence type="ECO:0000313" key="12">
    <source>
        <dbReference type="Proteomes" id="UP001060414"/>
    </source>
</evidence>
<feature type="transmembrane region" description="Helical" evidence="8">
    <location>
        <begin position="165"/>
        <end position="187"/>
    </location>
</feature>
<gene>
    <name evidence="11" type="ORF">L9S41_16665</name>
</gene>
<keyword evidence="4 8" id="KW-1133">Transmembrane helix</keyword>
<reference evidence="11" key="1">
    <citation type="journal article" date="2022" name="Environ. Microbiol.">
        <title>Geoalkalibacter halelectricus SAP #1 sp. nov. possessing extracellular electron transfer and mineral#reducing capabilities from a haloalkaline environment.</title>
        <authorList>
            <person name="Yadav S."/>
            <person name="Singh R."/>
            <person name="Sundharam S.S."/>
            <person name="Chaudhary S."/>
            <person name="Krishnamurthi S."/>
            <person name="Patil S.A."/>
        </authorList>
    </citation>
    <scope>NUCLEOTIDE SEQUENCE</scope>
    <source>
        <strain evidence="11">SAP-1</strain>
    </source>
</reference>
<evidence type="ECO:0000256" key="9">
    <source>
        <dbReference type="SAM" id="SignalP"/>
    </source>
</evidence>
<feature type="transmembrane region" description="Helical" evidence="8">
    <location>
        <begin position="78"/>
        <end position="98"/>
    </location>
</feature>
<keyword evidence="2" id="KW-1003">Cell membrane</keyword>
<name>A0ABY5ZJR5_9BACT</name>
<feature type="transmembrane region" description="Helical" evidence="8">
    <location>
        <begin position="207"/>
        <end position="232"/>
    </location>
</feature>
<evidence type="ECO:0000256" key="7">
    <source>
        <dbReference type="RuleBase" id="RU000320"/>
    </source>
</evidence>
<dbReference type="PANTHER" id="PTHR42682">
    <property type="entry name" value="HYDROGENASE-4 COMPONENT F"/>
    <property type="match status" value="1"/>
</dbReference>
<keyword evidence="5" id="KW-0560">Oxidoreductase</keyword>
<dbReference type="Proteomes" id="UP001060414">
    <property type="component" value="Chromosome"/>
</dbReference>
<keyword evidence="6 8" id="KW-0472">Membrane</keyword>
<dbReference type="PANTHER" id="PTHR42682:SF3">
    <property type="entry name" value="FORMATE HYDROGENLYASE SUBUNIT 3-RELATED"/>
    <property type="match status" value="1"/>
</dbReference>
<evidence type="ECO:0000256" key="2">
    <source>
        <dbReference type="ARBA" id="ARBA00022475"/>
    </source>
</evidence>
<dbReference type="EMBL" id="CP092109">
    <property type="protein sequence ID" value="UWZ79293.1"/>
    <property type="molecule type" value="Genomic_DNA"/>
</dbReference>
<comment type="subcellular location">
    <subcellularLocation>
        <location evidence="1">Cell membrane</location>
        <topology evidence="1">Multi-pass membrane protein</topology>
    </subcellularLocation>
    <subcellularLocation>
        <location evidence="7">Membrane</location>
        <topology evidence="7">Multi-pass membrane protein</topology>
    </subcellularLocation>
</comment>
<feature type="chain" id="PRO_5047469584" evidence="9">
    <location>
        <begin position="31"/>
        <end position="665"/>
    </location>
</feature>
<feature type="transmembrane region" description="Helical" evidence="8">
    <location>
        <begin position="641"/>
        <end position="662"/>
    </location>
</feature>
<keyword evidence="3 7" id="KW-0812">Transmembrane</keyword>
<feature type="transmembrane region" description="Helical" evidence="8">
    <location>
        <begin position="519"/>
        <end position="543"/>
    </location>
</feature>
<evidence type="ECO:0000313" key="11">
    <source>
        <dbReference type="EMBL" id="UWZ79293.1"/>
    </source>
</evidence>
<dbReference type="PRINTS" id="PR01434">
    <property type="entry name" value="NADHDHGNASE5"/>
</dbReference>
<evidence type="ECO:0000256" key="6">
    <source>
        <dbReference type="ARBA" id="ARBA00023136"/>
    </source>
</evidence>
<feature type="signal peptide" evidence="9">
    <location>
        <begin position="1"/>
        <end position="30"/>
    </location>
</feature>